<sequence length="160" mass="18386">MAPVGIVSYPELINTGQIAGESSRRIELARSDRRKSFSKKEGKKMKITPRGQSFKRGRYATSRSQHRSNNRRNNNRQGPNSKWQISTQSEDLKCQRCKKFHPNRPCRAGLGVCYECGKPVHINRDCPHRKCREAFKYDSQTRGNHNLAVGFLTSLHILNM</sequence>
<dbReference type="Gene3D" id="4.10.60.10">
    <property type="entry name" value="Zinc finger, CCHC-type"/>
    <property type="match status" value="1"/>
</dbReference>
<keyword evidence="1" id="KW-0479">Metal-binding</keyword>
<protein>
    <recommendedName>
        <fullName evidence="3">CCHC-type domain-containing protein</fullName>
    </recommendedName>
</protein>
<reference evidence="4 5" key="1">
    <citation type="submission" date="2019-01" db="EMBL/GenBank/DDBJ databases">
        <title>Sequencing of cultivated peanut Arachis hypogaea provides insights into genome evolution and oil improvement.</title>
        <authorList>
            <person name="Chen X."/>
        </authorList>
    </citation>
    <scope>NUCLEOTIDE SEQUENCE [LARGE SCALE GENOMIC DNA]</scope>
    <source>
        <strain evidence="5">cv. Fuhuasheng</strain>
        <tissue evidence="4">Leaves</tissue>
    </source>
</reference>
<dbReference type="InterPro" id="IPR001878">
    <property type="entry name" value="Znf_CCHC"/>
</dbReference>
<evidence type="ECO:0000256" key="1">
    <source>
        <dbReference type="PROSITE-ProRule" id="PRU00047"/>
    </source>
</evidence>
<dbReference type="Proteomes" id="UP000289738">
    <property type="component" value="Chromosome A03"/>
</dbReference>
<evidence type="ECO:0000259" key="3">
    <source>
        <dbReference type="PROSITE" id="PS50158"/>
    </source>
</evidence>
<feature type="compositionally biased region" description="Basic and acidic residues" evidence="2">
    <location>
        <begin position="23"/>
        <end position="40"/>
    </location>
</feature>
<evidence type="ECO:0000313" key="5">
    <source>
        <dbReference type="Proteomes" id="UP000289738"/>
    </source>
</evidence>
<feature type="domain" description="CCHC-type" evidence="3">
    <location>
        <begin position="113"/>
        <end position="127"/>
    </location>
</feature>
<evidence type="ECO:0000256" key="2">
    <source>
        <dbReference type="SAM" id="MobiDB-lite"/>
    </source>
</evidence>
<proteinExistence type="predicted"/>
<evidence type="ECO:0000313" key="4">
    <source>
        <dbReference type="EMBL" id="RYR67493.1"/>
    </source>
</evidence>
<dbReference type="SMART" id="SM00343">
    <property type="entry name" value="ZnF_C2HC"/>
    <property type="match status" value="1"/>
</dbReference>
<feature type="compositionally biased region" description="Polar residues" evidence="2">
    <location>
        <begin position="78"/>
        <end position="87"/>
    </location>
</feature>
<name>A0A445DWE0_ARAHY</name>
<organism evidence="4 5">
    <name type="scientific">Arachis hypogaea</name>
    <name type="common">Peanut</name>
    <dbReference type="NCBI Taxonomy" id="3818"/>
    <lineage>
        <taxon>Eukaryota</taxon>
        <taxon>Viridiplantae</taxon>
        <taxon>Streptophyta</taxon>
        <taxon>Embryophyta</taxon>
        <taxon>Tracheophyta</taxon>
        <taxon>Spermatophyta</taxon>
        <taxon>Magnoliopsida</taxon>
        <taxon>eudicotyledons</taxon>
        <taxon>Gunneridae</taxon>
        <taxon>Pentapetalae</taxon>
        <taxon>rosids</taxon>
        <taxon>fabids</taxon>
        <taxon>Fabales</taxon>
        <taxon>Fabaceae</taxon>
        <taxon>Papilionoideae</taxon>
        <taxon>50 kb inversion clade</taxon>
        <taxon>dalbergioids sensu lato</taxon>
        <taxon>Dalbergieae</taxon>
        <taxon>Pterocarpus clade</taxon>
        <taxon>Arachis</taxon>
    </lineage>
</organism>
<keyword evidence="5" id="KW-1185">Reference proteome</keyword>
<dbReference type="PROSITE" id="PS50158">
    <property type="entry name" value="ZF_CCHC"/>
    <property type="match status" value="1"/>
</dbReference>
<dbReference type="SUPFAM" id="SSF57756">
    <property type="entry name" value="Retrovirus zinc finger-like domains"/>
    <property type="match status" value="1"/>
</dbReference>
<feature type="region of interest" description="Disordered" evidence="2">
    <location>
        <begin position="23"/>
        <end position="87"/>
    </location>
</feature>
<dbReference type="InterPro" id="IPR036875">
    <property type="entry name" value="Znf_CCHC_sf"/>
</dbReference>
<keyword evidence="1" id="KW-0863">Zinc-finger</keyword>
<dbReference type="GO" id="GO:0008270">
    <property type="term" value="F:zinc ion binding"/>
    <property type="evidence" value="ECO:0007669"/>
    <property type="project" value="UniProtKB-KW"/>
</dbReference>
<dbReference type="GO" id="GO:0003676">
    <property type="term" value="F:nucleic acid binding"/>
    <property type="evidence" value="ECO:0007669"/>
    <property type="project" value="InterPro"/>
</dbReference>
<gene>
    <name evidence="4" type="ORF">Ahy_A03g013886</name>
</gene>
<accession>A0A445DWE0</accession>
<keyword evidence="1" id="KW-0862">Zinc</keyword>
<dbReference type="AlphaFoldDB" id="A0A445DWE0"/>
<feature type="compositionally biased region" description="Basic residues" evidence="2">
    <location>
        <begin position="41"/>
        <end position="74"/>
    </location>
</feature>
<dbReference type="EMBL" id="SDMP01000003">
    <property type="protein sequence ID" value="RYR67493.1"/>
    <property type="molecule type" value="Genomic_DNA"/>
</dbReference>
<comment type="caution">
    <text evidence="4">The sequence shown here is derived from an EMBL/GenBank/DDBJ whole genome shotgun (WGS) entry which is preliminary data.</text>
</comment>